<organism evidence="2 3">
    <name type="scientific">Mucor saturninus</name>
    <dbReference type="NCBI Taxonomy" id="64648"/>
    <lineage>
        <taxon>Eukaryota</taxon>
        <taxon>Fungi</taxon>
        <taxon>Fungi incertae sedis</taxon>
        <taxon>Mucoromycota</taxon>
        <taxon>Mucoromycotina</taxon>
        <taxon>Mucoromycetes</taxon>
        <taxon>Mucorales</taxon>
        <taxon>Mucorineae</taxon>
        <taxon>Mucoraceae</taxon>
        <taxon>Mucor</taxon>
    </lineage>
</organism>
<dbReference type="Pfam" id="PF03184">
    <property type="entry name" value="DDE_1"/>
    <property type="match status" value="1"/>
</dbReference>
<sequence>MLSMTAIGTRHYVEYHHSPKAWMTTEIFSAYIKKLVHRLKFKPVNLKLVFFPANTTSMLQALDAGIIANFKAYFCSQQYMRSLCLGWR</sequence>
<dbReference type="EMBL" id="JAEPRD010000619">
    <property type="protein sequence ID" value="KAG2190586.1"/>
    <property type="molecule type" value="Genomic_DNA"/>
</dbReference>
<name>A0A8H7QDV1_9FUNG</name>
<dbReference type="InterPro" id="IPR004875">
    <property type="entry name" value="DDE_SF_endonuclease_dom"/>
</dbReference>
<evidence type="ECO:0000259" key="1">
    <source>
        <dbReference type="Pfam" id="PF03184"/>
    </source>
</evidence>
<feature type="domain" description="DDE-1" evidence="1">
    <location>
        <begin position="41"/>
        <end position="80"/>
    </location>
</feature>
<dbReference type="AlphaFoldDB" id="A0A8H7QDV1"/>
<dbReference type="GO" id="GO:0003676">
    <property type="term" value="F:nucleic acid binding"/>
    <property type="evidence" value="ECO:0007669"/>
    <property type="project" value="InterPro"/>
</dbReference>
<protein>
    <recommendedName>
        <fullName evidence="1">DDE-1 domain-containing protein</fullName>
    </recommendedName>
</protein>
<evidence type="ECO:0000313" key="2">
    <source>
        <dbReference type="EMBL" id="KAG2190586.1"/>
    </source>
</evidence>
<keyword evidence="3" id="KW-1185">Reference proteome</keyword>
<comment type="caution">
    <text evidence="2">The sequence shown here is derived from an EMBL/GenBank/DDBJ whole genome shotgun (WGS) entry which is preliminary data.</text>
</comment>
<proteinExistence type="predicted"/>
<dbReference type="OrthoDB" id="2350305at2759"/>
<gene>
    <name evidence="2" type="ORF">INT47_000433</name>
</gene>
<dbReference type="Proteomes" id="UP000603453">
    <property type="component" value="Unassembled WGS sequence"/>
</dbReference>
<evidence type="ECO:0000313" key="3">
    <source>
        <dbReference type="Proteomes" id="UP000603453"/>
    </source>
</evidence>
<accession>A0A8H7QDV1</accession>
<reference evidence="2" key="1">
    <citation type="submission" date="2020-12" db="EMBL/GenBank/DDBJ databases">
        <title>Metabolic potential, ecology and presence of endohyphal bacteria is reflected in genomic diversity of Mucoromycotina.</title>
        <authorList>
            <person name="Muszewska A."/>
            <person name="Okrasinska A."/>
            <person name="Steczkiewicz K."/>
            <person name="Drgas O."/>
            <person name="Orlowska M."/>
            <person name="Perlinska-Lenart U."/>
            <person name="Aleksandrzak-Piekarczyk T."/>
            <person name="Szatraj K."/>
            <person name="Zielenkiewicz U."/>
            <person name="Pilsyk S."/>
            <person name="Malc E."/>
            <person name="Mieczkowski P."/>
            <person name="Kruszewska J.S."/>
            <person name="Biernat P."/>
            <person name="Pawlowska J."/>
        </authorList>
    </citation>
    <scope>NUCLEOTIDE SEQUENCE</scope>
    <source>
        <strain evidence="2">WA0000017839</strain>
    </source>
</reference>